<accession>A0A3Q3XDF4</accession>
<name>A0A3Q3XDF4_MOLML</name>
<organism evidence="1 2">
    <name type="scientific">Mola mola</name>
    <name type="common">Ocean sunfish</name>
    <name type="synonym">Tetraodon mola</name>
    <dbReference type="NCBI Taxonomy" id="94237"/>
    <lineage>
        <taxon>Eukaryota</taxon>
        <taxon>Metazoa</taxon>
        <taxon>Chordata</taxon>
        <taxon>Craniata</taxon>
        <taxon>Vertebrata</taxon>
        <taxon>Euteleostomi</taxon>
        <taxon>Actinopterygii</taxon>
        <taxon>Neopterygii</taxon>
        <taxon>Teleostei</taxon>
        <taxon>Neoteleostei</taxon>
        <taxon>Acanthomorphata</taxon>
        <taxon>Eupercaria</taxon>
        <taxon>Tetraodontiformes</taxon>
        <taxon>Molidae</taxon>
        <taxon>Mola</taxon>
    </lineage>
</organism>
<dbReference type="Ensembl" id="ENSMMOT00000026950.1">
    <property type="protein sequence ID" value="ENSMMOP00000026495.1"/>
    <property type="gene ID" value="ENSMMOG00000020067.1"/>
</dbReference>
<evidence type="ECO:0000313" key="2">
    <source>
        <dbReference type="Proteomes" id="UP000261620"/>
    </source>
</evidence>
<dbReference type="Gene3D" id="1.20.960.40">
    <property type="match status" value="1"/>
</dbReference>
<reference evidence="1" key="1">
    <citation type="submission" date="2025-08" db="UniProtKB">
        <authorList>
            <consortium name="Ensembl"/>
        </authorList>
    </citation>
    <scope>IDENTIFICATION</scope>
</reference>
<dbReference type="PANTHER" id="PTHR39063:SF1">
    <property type="entry name" value="OFD1 CENTRIOLE AND CENTRIOLAR SATELLITE PROTEIN"/>
    <property type="match status" value="1"/>
</dbReference>
<dbReference type="PANTHER" id="PTHR39063">
    <property type="entry name" value="ORAL-FACIAL-DIGITAL SYNDROME 1 PROTEIN HOMOLOG"/>
    <property type="match status" value="1"/>
</dbReference>
<dbReference type="InterPro" id="IPR055289">
    <property type="entry name" value="OFD1"/>
</dbReference>
<dbReference type="GO" id="GO:0005813">
    <property type="term" value="C:centrosome"/>
    <property type="evidence" value="ECO:0007669"/>
    <property type="project" value="TreeGrafter"/>
</dbReference>
<dbReference type="Proteomes" id="UP000261620">
    <property type="component" value="Unplaced"/>
</dbReference>
<keyword evidence="2" id="KW-1185">Reference proteome</keyword>
<dbReference type="PROSITE" id="PS50896">
    <property type="entry name" value="LISH"/>
    <property type="match status" value="1"/>
</dbReference>
<evidence type="ECO:0000313" key="1">
    <source>
        <dbReference type="Ensembl" id="ENSMMOP00000026495.1"/>
    </source>
</evidence>
<dbReference type="GO" id="GO:0060287">
    <property type="term" value="P:epithelial cilium movement involved in determination of left/right asymmetry"/>
    <property type="evidence" value="ECO:0007669"/>
    <property type="project" value="TreeGrafter"/>
</dbReference>
<dbReference type="AlphaFoldDB" id="A0A3Q3XDF4"/>
<dbReference type="GO" id="GO:0036064">
    <property type="term" value="C:ciliary basal body"/>
    <property type="evidence" value="ECO:0007669"/>
    <property type="project" value="TreeGrafter"/>
</dbReference>
<proteinExistence type="predicted"/>
<dbReference type="InterPro" id="IPR006594">
    <property type="entry name" value="LisH"/>
</dbReference>
<reference evidence="1" key="2">
    <citation type="submission" date="2025-09" db="UniProtKB">
        <authorList>
            <consortium name="Ensembl"/>
        </authorList>
    </citation>
    <scope>IDENTIFICATION</scope>
</reference>
<protein>
    <submittedName>
        <fullName evidence="1">Uncharacterized protein</fullName>
    </submittedName>
</protein>
<dbReference type="GO" id="GO:0005576">
    <property type="term" value="C:extracellular region"/>
    <property type="evidence" value="ECO:0007669"/>
    <property type="project" value="GOC"/>
</dbReference>
<dbReference type="Pfam" id="PF16045">
    <property type="entry name" value="LisH_2"/>
    <property type="match status" value="1"/>
</dbReference>
<sequence length="137" mass="15502">TGRQSNFFVIAGDTLSPDELRKRLYQTFKNKGVLDALKTQLRNQLIRELKQPPLAGGEPVPRAVPAKCEPRLVSACNSIVADHLRTSGYEYTLSVFYPESGLYKDEKEDLFQLLRIGPDSALYSNMKKQHFIKNLTS</sequence>